<feature type="domain" description="PEP-utilising enzyme C-terminal" evidence="18">
    <location>
        <begin position="474"/>
        <end position="780"/>
    </location>
</feature>
<keyword evidence="10 15" id="KW-0418">Kinase</keyword>
<keyword evidence="7 15" id="KW-0808">Transferase</keyword>
<dbReference type="NCBIfam" id="TIGR01418">
    <property type="entry name" value="PEP_synth"/>
    <property type="match status" value="1"/>
</dbReference>
<evidence type="ECO:0000256" key="9">
    <source>
        <dbReference type="ARBA" id="ARBA00022741"/>
    </source>
</evidence>
<dbReference type="EC" id="2.7.9.2" evidence="5 15"/>
<comment type="pathway">
    <text evidence="3 15">Carbohydrate biosynthesis; gluconeogenesis.</text>
</comment>
<dbReference type="Pfam" id="PF02896">
    <property type="entry name" value="PEP-utilizers_C"/>
    <property type="match status" value="1"/>
</dbReference>
<dbReference type="GO" id="GO:0005524">
    <property type="term" value="F:ATP binding"/>
    <property type="evidence" value="ECO:0007669"/>
    <property type="project" value="UniProtKB-KW"/>
</dbReference>
<dbReference type="InterPro" id="IPR015813">
    <property type="entry name" value="Pyrv/PenolPyrv_kinase-like_dom"/>
</dbReference>
<evidence type="ECO:0000259" key="17">
    <source>
        <dbReference type="Pfam" id="PF01326"/>
    </source>
</evidence>
<accession>A0A1G2R6D4</accession>
<evidence type="ECO:0000256" key="15">
    <source>
        <dbReference type="PIRNR" id="PIRNR000854"/>
    </source>
</evidence>
<evidence type="ECO:0000256" key="4">
    <source>
        <dbReference type="ARBA" id="ARBA00007837"/>
    </source>
</evidence>
<dbReference type="PANTHER" id="PTHR43030:SF1">
    <property type="entry name" value="PHOSPHOENOLPYRUVATE SYNTHASE"/>
    <property type="match status" value="1"/>
</dbReference>
<dbReference type="SUPFAM" id="SSF56059">
    <property type="entry name" value="Glutathione synthetase ATP-binding domain-like"/>
    <property type="match status" value="1"/>
</dbReference>
<evidence type="ECO:0000256" key="7">
    <source>
        <dbReference type="ARBA" id="ARBA00022679"/>
    </source>
</evidence>
<comment type="catalytic activity">
    <reaction evidence="14 15">
        <text>pyruvate + ATP + H2O = phosphoenolpyruvate + AMP + phosphate + 2 H(+)</text>
        <dbReference type="Rhea" id="RHEA:11364"/>
        <dbReference type="ChEBI" id="CHEBI:15361"/>
        <dbReference type="ChEBI" id="CHEBI:15377"/>
        <dbReference type="ChEBI" id="CHEBI:15378"/>
        <dbReference type="ChEBI" id="CHEBI:30616"/>
        <dbReference type="ChEBI" id="CHEBI:43474"/>
        <dbReference type="ChEBI" id="CHEBI:58702"/>
        <dbReference type="ChEBI" id="CHEBI:456215"/>
        <dbReference type="EC" id="2.7.9.2"/>
    </reaction>
</comment>
<comment type="cofactor">
    <cofactor evidence="1 15">
        <name>Mg(2+)</name>
        <dbReference type="ChEBI" id="CHEBI:18420"/>
    </cofactor>
</comment>
<dbReference type="FunFam" id="3.30.470.20:FF:000017">
    <property type="entry name" value="Phosphoenolpyruvate synthase"/>
    <property type="match status" value="1"/>
</dbReference>
<proteinExistence type="inferred from homology"/>
<evidence type="ECO:0000259" key="16">
    <source>
        <dbReference type="Pfam" id="PF00391"/>
    </source>
</evidence>
<evidence type="ECO:0000256" key="12">
    <source>
        <dbReference type="ARBA" id="ARBA00022842"/>
    </source>
</evidence>
<dbReference type="PIRSF" id="PIRSF000854">
    <property type="entry name" value="PEP_synthase"/>
    <property type="match status" value="1"/>
</dbReference>
<dbReference type="InterPro" id="IPR018274">
    <property type="entry name" value="PEP_util_AS"/>
</dbReference>
<dbReference type="Proteomes" id="UP000179258">
    <property type="component" value="Unassembled WGS sequence"/>
</dbReference>
<dbReference type="GO" id="GO:0008986">
    <property type="term" value="F:pyruvate, water dikinase activity"/>
    <property type="evidence" value="ECO:0007669"/>
    <property type="project" value="UniProtKB-EC"/>
</dbReference>
<evidence type="ECO:0000313" key="19">
    <source>
        <dbReference type="EMBL" id="OHA67651.1"/>
    </source>
</evidence>
<keyword evidence="12 15" id="KW-0460">Magnesium</keyword>
<comment type="similarity">
    <text evidence="4 15">Belongs to the PEP-utilizing enzyme family.</text>
</comment>
<dbReference type="Gene3D" id="3.30.1490.20">
    <property type="entry name" value="ATP-grasp fold, A domain"/>
    <property type="match status" value="1"/>
</dbReference>
<evidence type="ECO:0000256" key="5">
    <source>
        <dbReference type="ARBA" id="ARBA00011996"/>
    </source>
</evidence>
<keyword evidence="9 15" id="KW-0547">Nucleotide-binding</keyword>
<dbReference type="PANTHER" id="PTHR43030">
    <property type="entry name" value="PHOSPHOENOLPYRUVATE SYNTHASE"/>
    <property type="match status" value="1"/>
</dbReference>
<evidence type="ECO:0000256" key="1">
    <source>
        <dbReference type="ARBA" id="ARBA00001946"/>
    </source>
</evidence>
<dbReference type="AlphaFoldDB" id="A0A1G2R6D4"/>
<dbReference type="GO" id="GO:0006094">
    <property type="term" value="P:gluconeogenesis"/>
    <property type="evidence" value="ECO:0007669"/>
    <property type="project" value="UniProtKB-UniPathway"/>
</dbReference>
<name>A0A1G2R6D4_9BACT</name>
<dbReference type="InterPro" id="IPR040442">
    <property type="entry name" value="Pyrv_kinase-like_dom_sf"/>
</dbReference>
<dbReference type="Gene3D" id="3.30.470.20">
    <property type="entry name" value="ATP-grasp fold, B domain"/>
    <property type="match status" value="1"/>
</dbReference>
<dbReference type="Gene3D" id="3.20.20.60">
    <property type="entry name" value="Phosphoenolpyruvate-binding domains"/>
    <property type="match status" value="1"/>
</dbReference>
<dbReference type="Pfam" id="PF01326">
    <property type="entry name" value="PPDK_N"/>
    <property type="match status" value="1"/>
</dbReference>
<evidence type="ECO:0000256" key="3">
    <source>
        <dbReference type="ARBA" id="ARBA00004742"/>
    </source>
</evidence>
<evidence type="ECO:0000256" key="8">
    <source>
        <dbReference type="ARBA" id="ARBA00022723"/>
    </source>
</evidence>
<evidence type="ECO:0000259" key="18">
    <source>
        <dbReference type="Pfam" id="PF02896"/>
    </source>
</evidence>
<gene>
    <name evidence="19" type="ORF">A3D59_03740</name>
</gene>
<dbReference type="GO" id="GO:0046872">
    <property type="term" value="F:metal ion binding"/>
    <property type="evidence" value="ECO:0007669"/>
    <property type="project" value="UniProtKB-KW"/>
</dbReference>
<dbReference type="InterPro" id="IPR006319">
    <property type="entry name" value="PEP_synth"/>
</dbReference>
<feature type="domain" description="Pyruvate phosphate dikinase AMP/ATP-binding" evidence="17">
    <location>
        <begin position="16"/>
        <end position="337"/>
    </location>
</feature>
<dbReference type="EMBL" id="MHTX01000036">
    <property type="protein sequence ID" value="OHA67651.1"/>
    <property type="molecule type" value="Genomic_DNA"/>
</dbReference>
<dbReference type="InterPro" id="IPR000121">
    <property type="entry name" value="PEP_util_C"/>
</dbReference>
<dbReference type="Pfam" id="PF00391">
    <property type="entry name" value="PEP-utilizers"/>
    <property type="match status" value="1"/>
</dbReference>
<reference evidence="19 20" key="1">
    <citation type="journal article" date="2016" name="Nat. Commun.">
        <title>Thousands of microbial genomes shed light on interconnected biogeochemical processes in an aquifer system.</title>
        <authorList>
            <person name="Anantharaman K."/>
            <person name="Brown C.T."/>
            <person name="Hug L.A."/>
            <person name="Sharon I."/>
            <person name="Castelle C.J."/>
            <person name="Probst A.J."/>
            <person name="Thomas B.C."/>
            <person name="Singh A."/>
            <person name="Wilkins M.J."/>
            <person name="Karaoz U."/>
            <person name="Brodie E.L."/>
            <person name="Williams K.H."/>
            <person name="Hubbard S.S."/>
            <person name="Banfield J.F."/>
        </authorList>
    </citation>
    <scope>NUCLEOTIDE SEQUENCE [LARGE SCALE GENOMIC DNA]</scope>
</reference>
<organism evidence="19 20">
    <name type="scientific">Candidatus Wildermuthbacteria bacterium RIFCSPHIGHO2_02_FULL_47_17</name>
    <dbReference type="NCBI Taxonomy" id="1802452"/>
    <lineage>
        <taxon>Bacteria</taxon>
        <taxon>Candidatus Wildermuthiibacteriota</taxon>
    </lineage>
</organism>
<dbReference type="InterPro" id="IPR036637">
    <property type="entry name" value="Phosphohistidine_dom_sf"/>
</dbReference>
<evidence type="ECO:0000313" key="20">
    <source>
        <dbReference type="Proteomes" id="UP000179258"/>
    </source>
</evidence>
<dbReference type="PROSITE" id="PS00742">
    <property type="entry name" value="PEP_ENZYMES_2"/>
    <property type="match status" value="1"/>
</dbReference>
<protein>
    <recommendedName>
        <fullName evidence="6 15">Phosphoenolpyruvate synthase</fullName>
        <shortName evidence="15">PEP synthase</shortName>
        <ecNumber evidence="5 15">2.7.9.2</ecNumber>
    </recommendedName>
    <alternativeName>
        <fullName evidence="13 15">Pyruvate, water dikinase</fullName>
    </alternativeName>
</protein>
<dbReference type="UniPathway" id="UPA00138"/>
<dbReference type="PROSITE" id="PS00370">
    <property type="entry name" value="PEP_ENZYMES_PHOS_SITE"/>
    <property type="match status" value="1"/>
</dbReference>
<comment type="caution">
    <text evidence="19">The sequence shown here is derived from an EMBL/GenBank/DDBJ whole genome shotgun (WGS) entry which is preliminary data.</text>
</comment>
<evidence type="ECO:0000256" key="10">
    <source>
        <dbReference type="ARBA" id="ARBA00022777"/>
    </source>
</evidence>
<evidence type="ECO:0000256" key="2">
    <source>
        <dbReference type="ARBA" id="ARBA00002988"/>
    </source>
</evidence>
<dbReference type="InterPro" id="IPR023151">
    <property type="entry name" value="PEP_util_CS"/>
</dbReference>
<dbReference type="SUPFAM" id="SSF51621">
    <property type="entry name" value="Phosphoenolpyruvate/pyruvate domain"/>
    <property type="match status" value="1"/>
</dbReference>
<dbReference type="Gene3D" id="3.50.30.10">
    <property type="entry name" value="Phosphohistidine domain"/>
    <property type="match status" value="1"/>
</dbReference>
<dbReference type="FunFam" id="3.30.1490.20:FF:000010">
    <property type="entry name" value="Phosphoenolpyruvate synthase"/>
    <property type="match status" value="1"/>
</dbReference>
<sequence>MRYILWFKNIRARDVALVGGKNANLGEMYSKLISKGVNVPNGFAISSEAYWHFLRANQIDKKLKEILSGLNARNLDDLNAAGMKARRLILDAKFPPDLEKNITDDYHRLELQYGENCDVAVRSSATAEDLAGASFAGAQETYLNVRGCDELLRAAKKCIASMFNDRAIAYREEKGFAKRKVALSVGVQKMVRSDLASSGVMFTLDTETGFANVVLINAIFGLGELIVKGRVTPDEIFVFKPTLKKGYKAIITKNLGRKKRKLVYSNRGGTKEVNVSGKKQLSFALSDEEILKLARWACLIEEHYKTFQDIEWAKDGKTGELFIVQARPETVHEGKKANFYEEYVIDAKTEPLLEGIAIGNKIGQGRARIIMNFSKANSFQKGDVLITRMTDPDWVPIMRLASAIVTDEGGKTAHAAIVSRELGVPAIVGTQNGTKKLRTGQMLTVDCSNGQRGRVYPGKIKFKIKRYNLQDLPRLKTKIMVNIGAPEIAFQTSFIPNDGVGLAREEFIIAEKIRIHPLALYNFRTLKNKGLKHEIARITPEHKDKRQYFIKELAEGVAQIGAAFWPKEVIVRFSDFKTNEYRGLLGGELFEGHEENPMLGFRGASRYIDKTFQPAFQMECEAIKRARNVFGLQNISVMVPFCRTPEEGQAVMGLVEKFGLVRQNAANPKVYVMCEIPANVILADRFLEIFDGMSIGSNDLTQLTLGIDRDNGKIAAIADERNEAVKKLIADVIKVCRKKKKYIGICGQAPSDFPDFAEFLIKEGIESISLNPDTVLKTIARLGKL</sequence>
<evidence type="ECO:0000256" key="14">
    <source>
        <dbReference type="ARBA" id="ARBA00047700"/>
    </source>
</evidence>
<keyword evidence="11 15" id="KW-0067">ATP-binding</keyword>
<evidence type="ECO:0000256" key="13">
    <source>
        <dbReference type="ARBA" id="ARBA00033470"/>
    </source>
</evidence>
<dbReference type="SUPFAM" id="SSF52009">
    <property type="entry name" value="Phosphohistidine domain"/>
    <property type="match status" value="1"/>
</dbReference>
<dbReference type="NCBIfam" id="NF005057">
    <property type="entry name" value="PRK06464.1"/>
    <property type="match status" value="1"/>
</dbReference>
<dbReference type="InterPro" id="IPR008279">
    <property type="entry name" value="PEP-util_enz_mobile_dom"/>
</dbReference>
<evidence type="ECO:0000256" key="6">
    <source>
        <dbReference type="ARBA" id="ARBA00021623"/>
    </source>
</evidence>
<comment type="function">
    <text evidence="2 15">Catalyzes the phosphorylation of pyruvate to phosphoenolpyruvate.</text>
</comment>
<feature type="domain" description="PEP-utilising enzyme mobile" evidence="16">
    <location>
        <begin position="379"/>
        <end position="450"/>
    </location>
</feature>
<dbReference type="InterPro" id="IPR002192">
    <property type="entry name" value="PPDK_AMP/ATP-bd"/>
</dbReference>
<keyword evidence="8 15" id="KW-0479">Metal-binding</keyword>
<dbReference type="InterPro" id="IPR013815">
    <property type="entry name" value="ATP_grasp_subdomain_1"/>
</dbReference>
<keyword evidence="19" id="KW-0670">Pyruvate</keyword>
<evidence type="ECO:0000256" key="11">
    <source>
        <dbReference type="ARBA" id="ARBA00022840"/>
    </source>
</evidence>